<organism evidence="5 6">
    <name type="scientific">Tetrabaena socialis</name>
    <dbReference type="NCBI Taxonomy" id="47790"/>
    <lineage>
        <taxon>Eukaryota</taxon>
        <taxon>Viridiplantae</taxon>
        <taxon>Chlorophyta</taxon>
        <taxon>core chlorophytes</taxon>
        <taxon>Chlorophyceae</taxon>
        <taxon>CS clade</taxon>
        <taxon>Chlamydomonadales</taxon>
        <taxon>Tetrabaenaceae</taxon>
        <taxon>Tetrabaena</taxon>
    </lineage>
</organism>
<dbReference type="GO" id="GO:0020037">
    <property type="term" value="F:heme binding"/>
    <property type="evidence" value="ECO:0007669"/>
    <property type="project" value="InterPro"/>
</dbReference>
<evidence type="ECO:0000313" key="6">
    <source>
        <dbReference type="Proteomes" id="UP000236333"/>
    </source>
</evidence>
<comment type="caution">
    <text evidence="5">The sequence shown here is derived from an EMBL/GenBank/DDBJ whole genome shotgun (WGS) entry which is preliminary data.</text>
</comment>
<evidence type="ECO:0000256" key="4">
    <source>
        <dbReference type="RuleBase" id="RU000461"/>
    </source>
</evidence>
<dbReference type="InterPro" id="IPR001128">
    <property type="entry name" value="Cyt_P450"/>
</dbReference>
<dbReference type="OrthoDB" id="3945418at2759"/>
<sequence length="359" mass="37496">MGNGMGQAPQGNPSYVERWARGPQPTPGFAACQELSQAVFDVAVLGGDGSQARAAELQQLMASLAVGFQTPPLELPFTDYGKAVAARNALGRLAQQSMSRCRAAASAASDPSPDCAVADLLTAAAAASPPLPDSLLVDNLVAAFFGNASTGPSLAKVLQHLAEGEGGGEAVMERLRREQQEVIARHGTDLTAEALDDMPYGAAVAREALRITPAVPAVFRVALVDFELQARRIPKGWRVWCHLGDSVLSYNKDTFVPDRWLQPASQPAAAAAAAAANGGGCPAHAHAGASGAARPEYSIPFGSGVRTCLGRHLVFSELLLVLAVLARGYAWEAVTPGERWRVVPAPAPSNGLLVNLRRL</sequence>
<name>A0A2J8A601_9CHLO</name>
<reference evidence="5 6" key="1">
    <citation type="journal article" date="2017" name="Mol. Biol. Evol.">
        <title>The 4-celled Tetrabaena socialis nuclear genome reveals the essential components for genetic control of cell number at the origin of multicellularity in the volvocine lineage.</title>
        <authorList>
            <person name="Featherston J."/>
            <person name="Arakaki Y."/>
            <person name="Hanschen E.R."/>
            <person name="Ferris P.J."/>
            <person name="Michod R.E."/>
            <person name="Olson B.J.S.C."/>
            <person name="Nozaki H."/>
            <person name="Durand P.M."/>
        </authorList>
    </citation>
    <scope>NUCLEOTIDE SEQUENCE [LARGE SCALE GENOMIC DNA]</scope>
    <source>
        <strain evidence="5 6">NIES-571</strain>
    </source>
</reference>
<dbReference type="InterPro" id="IPR017972">
    <property type="entry name" value="Cyt_P450_CS"/>
</dbReference>
<evidence type="ECO:0000256" key="1">
    <source>
        <dbReference type="ARBA" id="ARBA00022723"/>
    </source>
</evidence>
<dbReference type="PANTHER" id="PTHR24286:SF380">
    <property type="entry name" value="PH DOMAIN-CONTAINING PROTEIN"/>
    <property type="match status" value="1"/>
</dbReference>
<dbReference type="InterPro" id="IPR036396">
    <property type="entry name" value="Cyt_P450_sf"/>
</dbReference>
<keyword evidence="4" id="KW-0503">Monooxygenase</keyword>
<dbReference type="GO" id="GO:0016705">
    <property type="term" value="F:oxidoreductase activity, acting on paired donors, with incorporation or reduction of molecular oxygen"/>
    <property type="evidence" value="ECO:0007669"/>
    <property type="project" value="InterPro"/>
</dbReference>
<evidence type="ECO:0000313" key="5">
    <source>
        <dbReference type="EMBL" id="PNH07938.1"/>
    </source>
</evidence>
<keyword evidence="2 3" id="KW-0408">Iron</keyword>
<dbReference type="Pfam" id="PF00067">
    <property type="entry name" value="p450"/>
    <property type="match status" value="1"/>
</dbReference>
<dbReference type="SUPFAM" id="SSF48264">
    <property type="entry name" value="Cytochrome P450"/>
    <property type="match status" value="1"/>
</dbReference>
<keyword evidence="3 4" id="KW-0349">Heme</keyword>
<dbReference type="PANTHER" id="PTHR24286">
    <property type="entry name" value="CYTOCHROME P450 26"/>
    <property type="match status" value="1"/>
</dbReference>
<keyword evidence="1 3" id="KW-0479">Metal-binding</keyword>
<dbReference type="GO" id="GO:0016125">
    <property type="term" value="P:sterol metabolic process"/>
    <property type="evidence" value="ECO:0007669"/>
    <property type="project" value="TreeGrafter"/>
</dbReference>
<comment type="similarity">
    <text evidence="4">Belongs to the cytochrome P450 family.</text>
</comment>
<evidence type="ECO:0000256" key="3">
    <source>
        <dbReference type="PIRSR" id="PIRSR602403-1"/>
    </source>
</evidence>
<keyword evidence="4" id="KW-0560">Oxidoreductase</keyword>
<proteinExistence type="inferred from homology"/>
<gene>
    <name evidence="5" type="ORF">TSOC_005562</name>
</gene>
<accession>A0A2J8A601</accession>
<feature type="binding site" description="axial binding residue" evidence="3">
    <location>
        <position position="308"/>
    </location>
    <ligand>
        <name>heme</name>
        <dbReference type="ChEBI" id="CHEBI:30413"/>
    </ligand>
    <ligandPart>
        <name>Fe</name>
        <dbReference type="ChEBI" id="CHEBI:18248"/>
    </ligandPart>
</feature>
<dbReference type="Proteomes" id="UP000236333">
    <property type="component" value="Unassembled WGS sequence"/>
</dbReference>
<comment type="cofactor">
    <cofactor evidence="3">
        <name>heme</name>
        <dbReference type="ChEBI" id="CHEBI:30413"/>
    </cofactor>
</comment>
<dbReference type="GO" id="GO:0004497">
    <property type="term" value="F:monooxygenase activity"/>
    <property type="evidence" value="ECO:0007669"/>
    <property type="project" value="UniProtKB-KW"/>
</dbReference>
<dbReference type="EMBL" id="PGGS01000153">
    <property type="protein sequence ID" value="PNH07938.1"/>
    <property type="molecule type" value="Genomic_DNA"/>
</dbReference>
<dbReference type="GO" id="GO:0005506">
    <property type="term" value="F:iron ion binding"/>
    <property type="evidence" value="ECO:0007669"/>
    <property type="project" value="InterPro"/>
</dbReference>
<keyword evidence="6" id="KW-1185">Reference proteome</keyword>
<dbReference type="InterPro" id="IPR002403">
    <property type="entry name" value="Cyt_P450_E_grp-IV"/>
</dbReference>
<protein>
    <submittedName>
        <fullName evidence="5">Abscisic acid 8'-hydroxylase 3</fullName>
    </submittedName>
</protein>
<dbReference type="Gene3D" id="1.10.630.10">
    <property type="entry name" value="Cytochrome P450"/>
    <property type="match status" value="1"/>
</dbReference>
<dbReference type="PROSITE" id="PS00086">
    <property type="entry name" value="CYTOCHROME_P450"/>
    <property type="match status" value="1"/>
</dbReference>
<dbReference type="PRINTS" id="PR00465">
    <property type="entry name" value="EP450IV"/>
</dbReference>
<evidence type="ECO:0000256" key="2">
    <source>
        <dbReference type="ARBA" id="ARBA00023004"/>
    </source>
</evidence>
<dbReference type="AlphaFoldDB" id="A0A2J8A601"/>